<dbReference type="Pfam" id="PF05719">
    <property type="entry name" value="GPP34"/>
    <property type="match status" value="1"/>
</dbReference>
<evidence type="ECO:0000256" key="2">
    <source>
        <dbReference type="ARBA" id="ARBA00023034"/>
    </source>
</evidence>
<dbReference type="Gene3D" id="1.10.3630.10">
    <property type="entry name" value="yeast vps74-n-term truncation variant domain like"/>
    <property type="match status" value="1"/>
</dbReference>
<evidence type="ECO:0000313" key="6">
    <source>
        <dbReference type="Proteomes" id="UP000823904"/>
    </source>
</evidence>
<proteinExistence type="predicted"/>
<comment type="caution">
    <text evidence="5">The sequence shown here is derived from an EMBL/GenBank/DDBJ whole genome shotgun (WGS) entry which is preliminary data.</text>
</comment>
<reference evidence="5" key="1">
    <citation type="journal article" date="2021" name="PeerJ">
        <title>Extensive microbial diversity within the chicken gut microbiome revealed by metagenomics and culture.</title>
        <authorList>
            <person name="Gilroy R."/>
            <person name="Ravi A."/>
            <person name="Getino M."/>
            <person name="Pursley I."/>
            <person name="Horton D.L."/>
            <person name="Alikhan N.F."/>
            <person name="Baker D."/>
            <person name="Gharbi K."/>
            <person name="Hall N."/>
            <person name="Watson M."/>
            <person name="Adriaenssens E.M."/>
            <person name="Foster-Nyarko E."/>
            <person name="Jarju S."/>
            <person name="Secka A."/>
            <person name="Antonio M."/>
            <person name="Oren A."/>
            <person name="Chaudhuri R.R."/>
            <person name="La Ragione R."/>
            <person name="Hildebrand F."/>
            <person name="Pallen M.J."/>
        </authorList>
    </citation>
    <scope>NUCLEOTIDE SEQUENCE</scope>
    <source>
        <strain evidence="5">ChiSjej3B21-8574</strain>
    </source>
</reference>
<sequence length="219" mass="24784">MKDLSITQEYLICALNDKGRLSSYNLNLAACFVGAGLMELQLEGCISMDQKMIKITKELPEEMAYLKPLYEEINAEKAIKIEKVIDNYMITFTDKALKALVQSVKDSLKESGMMTQVQVGLINKKEEYAPSKEARTAVVEKIRAELLEDGEITEDVVILTALLDKANCLKEYFSKFEQKELKNRMQEIRESSWGQEVKEMTEHMEMLIACIIATGAAAH</sequence>
<evidence type="ECO:0000256" key="1">
    <source>
        <dbReference type="ARBA" id="ARBA00004255"/>
    </source>
</evidence>
<accession>A0A9D2PH39</accession>
<gene>
    <name evidence="5" type="ORF">H9754_08780</name>
</gene>
<dbReference type="GO" id="GO:0012505">
    <property type="term" value="C:endomembrane system"/>
    <property type="evidence" value="ECO:0007669"/>
    <property type="project" value="UniProtKB-ARBA"/>
</dbReference>
<dbReference type="EMBL" id="DWWD01000033">
    <property type="protein sequence ID" value="HJC50646.1"/>
    <property type="molecule type" value="Genomic_DNA"/>
</dbReference>
<dbReference type="AlphaFoldDB" id="A0A9D2PH39"/>
<dbReference type="GO" id="GO:0005737">
    <property type="term" value="C:cytoplasm"/>
    <property type="evidence" value="ECO:0007669"/>
    <property type="project" value="UniProtKB-ARBA"/>
</dbReference>
<comment type="subcellular location">
    <subcellularLocation>
        <location evidence="1">Golgi apparatus membrane</location>
        <topology evidence="1">Peripheral membrane protein</topology>
        <orientation evidence="1">Cytoplasmic side</orientation>
    </subcellularLocation>
</comment>
<dbReference type="GO" id="GO:0070273">
    <property type="term" value="F:phosphatidylinositol-4-phosphate binding"/>
    <property type="evidence" value="ECO:0007669"/>
    <property type="project" value="InterPro"/>
</dbReference>
<protein>
    <submittedName>
        <fullName evidence="5">GPP34 family phosphoprotein</fullName>
    </submittedName>
</protein>
<dbReference type="InterPro" id="IPR008628">
    <property type="entry name" value="GPP34-like"/>
</dbReference>
<evidence type="ECO:0000256" key="4">
    <source>
        <dbReference type="ARBA" id="ARBA00023136"/>
    </source>
</evidence>
<dbReference type="InterPro" id="IPR038261">
    <property type="entry name" value="GPP34-like_sf"/>
</dbReference>
<evidence type="ECO:0000256" key="3">
    <source>
        <dbReference type="ARBA" id="ARBA00023121"/>
    </source>
</evidence>
<reference evidence="5" key="2">
    <citation type="submission" date="2021-04" db="EMBL/GenBank/DDBJ databases">
        <authorList>
            <person name="Gilroy R."/>
        </authorList>
    </citation>
    <scope>NUCLEOTIDE SEQUENCE</scope>
    <source>
        <strain evidence="5">ChiSjej3B21-8574</strain>
    </source>
</reference>
<keyword evidence="4" id="KW-0472">Membrane</keyword>
<organism evidence="5 6">
    <name type="scientific">Candidatus Anaerostipes avistercoris</name>
    <dbReference type="NCBI Taxonomy" id="2838462"/>
    <lineage>
        <taxon>Bacteria</taxon>
        <taxon>Bacillati</taxon>
        <taxon>Bacillota</taxon>
        <taxon>Clostridia</taxon>
        <taxon>Lachnospirales</taxon>
        <taxon>Lachnospiraceae</taxon>
        <taxon>Anaerostipes</taxon>
    </lineage>
</organism>
<dbReference type="Proteomes" id="UP000823904">
    <property type="component" value="Unassembled WGS sequence"/>
</dbReference>
<name>A0A9D2PH39_9FIRM</name>
<evidence type="ECO:0000313" key="5">
    <source>
        <dbReference type="EMBL" id="HJC50646.1"/>
    </source>
</evidence>
<keyword evidence="3" id="KW-0446">Lipid-binding</keyword>
<keyword evidence="2" id="KW-0333">Golgi apparatus</keyword>